<gene>
    <name evidence="2" type="ORF">B0H16DRAFT_1461478</name>
</gene>
<evidence type="ECO:0000256" key="1">
    <source>
        <dbReference type="SAM" id="MobiDB-lite"/>
    </source>
</evidence>
<feature type="region of interest" description="Disordered" evidence="1">
    <location>
        <begin position="236"/>
        <end position="263"/>
    </location>
</feature>
<feature type="compositionally biased region" description="Acidic residues" evidence="1">
    <location>
        <begin position="245"/>
        <end position="254"/>
    </location>
</feature>
<organism evidence="2 3">
    <name type="scientific">Mycena metata</name>
    <dbReference type="NCBI Taxonomy" id="1033252"/>
    <lineage>
        <taxon>Eukaryota</taxon>
        <taxon>Fungi</taxon>
        <taxon>Dikarya</taxon>
        <taxon>Basidiomycota</taxon>
        <taxon>Agaricomycotina</taxon>
        <taxon>Agaricomycetes</taxon>
        <taxon>Agaricomycetidae</taxon>
        <taxon>Agaricales</taxon>
        <taxon>Marasmiineae</taxon>
        <taxon>Mycenaceae</taxon>
        <taxon>Mycena</taxon>
    </lineage>
</organism>
<proteinExistence type="predicted"/>
<evidence type="ECO:0000313" key="3">
    <source>
        <dbReference type="Proteomes" id="UP001215598"/>
    </source>
</evidence>
<dbReference type="Proteomes" id="UP001215598">
    <property type="component" value="Unassembled WGS sequence"/>
</dbReference>
<feature type="region of interest" description="Disordered" evidence="1">
    <location>
        <begin position="351"/>
        <end position="373"/>
    </location>
</feature>
<comment type="caution">
    <text evidence="2">The sequence shown here is derived from an EMBL/GenBank/DDBJ whole genome shotgun (WGS) entry which is preliminary data.</text>
</comment>
<dbReference type="EMBL" id="JARKIB010000071">
    <property type="protein sequence ID" value="KAJ7748980.1"/>
    <property type="molecule type" value="Genomic_DNA"/>
</dbReference>
<keyword evidence="3" id="KW-1185">Reference proteome</keyword>
<sequence length="433" mass="46439">MAANSPLPTTTLSNNYELDAANRGELEAFAEIARGLPPKHVKVALILQATSLQNHQLLTELKTLCITTQESLEALRKSTSENVKVSKEQNAELTPACKKNIFRGQAPGVRQRNHEAGDTVLLICRKAHLKKYMNTNGLAVFFQDNTQATTKLLNNHLGRAVSGVKSFMRRTFIQSLSDGDSNHGCSVTALTAVLAKKCLGGSENAKPKHAIWCLIVLNTSLFQQSFIRHDAQLRMSPAASPKGDDNDDDDDNDEFTNAANATPAIPIKRTHSGTVKAQTSDGRLIAAFWARVQEIFTLQTKSCGTDLKSEKWTEYINTCVAEERVAYPGDLLALIVGDTATAAPVAASSSRLSGLGQSNDVSGPPAPIDTNTESRPALAPCAHNGAPTFSYGASGSSFDRLMFTPTPFVGSSSTNVRLLSLNMGFGGGNSGRY</sequence>
<reference evidence="2" key="1">
    <citation type="submission" date="2023-03" db="EMBL/GenBank/DDBJ databases">
        <title>Massive genome expansion in bonnet fungi (Mycena s.s.) driven by repeated elements and novel gene families across ecological guilds.</title>
        <authorList>
            <consortium name="Lawrence Berkeley National Laboratory"/>
            <person name="Harder C.B."/>
            <person name="Miyauchi S."/>
            <person name="Viragh M."/>
            <person name="Kuo A."/>
            <person name="Thoen E."/>
            <person name="Andreopoulos B."/>
            <person name="Lu D."/>
            <person name="Skrede I."/>
            <person name="Drula E."/>
            <person name="Henrissat B."/>
            <person name="Morin E."/>
            <person name="Kohler A."/>
            <person name="Barry K."/>
            <person name="LaButti K."/>
            <person name="Morin E."/>
            <person name="Salamov A."/>
            <person name="Lipzen A."/>
            <person name="Mereny Z."/>
            <person name="Hegedus B."/>
            <person name="Baldrian P."/>
            <person name="Stursova M."/>
            <person name="Weitz H."/>
            <person name="Taylor A."/>
            <person name="Grigoriev I.V."/>
            <person name="Nagy L.G."/>
            <person name="Martin F."/>
            <person name="Kauserud H."/>
        </authorList>
    </citation>
    <scope>NUCLEOTIDE SEQUENCE</scope>
    <source>
        <strain evidence="2">CBHHK182m</strain>
    </source>
</reference>
<name>A0AAD7ISU9_9AGAR</name>
<accession>A0AAD7ISU9</accession>
<protein>
    <submittedName>
        <fullName evidence="2">Uncharacterized protein</fullName>
    </submittedName>
</protein>
<evidence type="ECO:0000313" key="2">
    <source>
        <dbReference type="EMBL" id="KAJ7748980.1"/>
    </source>
</evidence>
<dbReference type="AlphaFoldDB" id="A0AAD7ISU9"/>
<feature type="compositionally biased region" description="Polar residues" evidence="1">
    <location>
        <begin position="351"/>
        <end position="361"/>
    </location>
</feature>